<accession>G0P940</accession>
<reference evidence="2" key="1">
    <citation type="submission" date="2011-07" db="EMBL/GenBank/DDBJ databases">
        <authorList>
            <consortium name="Caenorhabditis brenneri Sequencing and Analysis Consortium"/>
            <person name="Wilson R.K."/>
        </authorList>
    </citation>
    <scope>NUCLEOTIDE SEQUENCE [LARGE SCALE GENOMIC DNA]</scope>
    <source>
        <strain evidence="2">PB2801</strain>
    </source>
</reference>
<dbReference type="EMBL" id="GL380145">
    <property type="protein sequence ID" value="EGT48108.1"/>
    <property type="molecule type" value="Genomic_DNA"/>
</dbReference>
<proteinExistence type="predicted"/>
<name>G0P940_CAEBE</name>
<evidence type="ECO:0000313" key="1">
    <source>
        <dbReference type="EMBL" id="EGT48108.1"/>
    </source>
</evidence>
<dbReference type="HOGENOM" id="CLU_3410910_0_0_1"/>
<sequence>MTCVISLSYRRVGNFNDYLRFQPARTVIF</sequence>
<evidence type="ECO:0000313" key="2">
    <source>
        <dbReference type="Proteomes" id="UP000008068"/>
    </source>
</evidence>
<gene>
    <name evidence="1" type="ORF">CAEBREN_00616</name>
</gene>
<dbReference type="Proteomes" id="UP000008068">
    <property type="component" value="Unassembled WGS sequence"/>
</dbReference>
<protein>
    <submittedName>
        <fullName evidence="1">Uncharacterized protein</fullName>
    </submittedName>
</protein>
<dbReference type="InParanoid" id="G0P940"/>
<keyword evidence="2" id="KW-1185">Reference proteome</keyword>
<dbReference type="AlphaFoldDB" id="G0P940"/>
<organism evidence="2">
    <name type="scientific">Caenorhabditis brenneri</name>
    <name type="common">Nematode worm</name>
    <dbReference type="NCBI Taxonomy" id="135651"/>
    <lineage>
        <taxon>Eukaryota</taxon>
        <taxon>Metazoa</taxon>
        <taxon>Ecdysozoa</taxon>
        <taxon>Nematoda</taxon>
        <taxon>Chromadorea</taxon>
        <taxon>Rhabditida</taxon>
        <taxon>Rhabditina</taxon>
        <taxon>Rhabditomorpha</taxon>
        <taxon>Rhabditoidea</taxon>
        <taxon>Rhabditidae</taxon>
        <taxon>Peloderinae</taxon>
        <taxon>Caenorhabditis</taxon>
    </lineage>
</organism>